<proteinExistence type="predicted"/>
<dbReference type="Proteomes" id="UP000184188">
    <property type="component" value="Unassembled WGS sequence"/>
</dbReference>
<evidence type="ECO:0000256" key="1">
    <source>
        <dbReference type="SAM" id="MobiDB-lite"/>
    </source>
</evidence>
<name>A0A1L9SX33_9EURO</name>
<dbReference type="RefSeq" id="XP_022586265.1">
    <property type="nucleotide sequence ID" value="XM_022726631.1"/>
</dbReference>
<dbReference type="EMBL" id="KV878336">
    <property type="protein sequence ID" value="OJJ51755.1"/>
    <property type="molecule type" value="Genomic_DNA"/>
</dbReference>
<dbReference type="GeneID" id="34613095"/>
<dbReference type="VEuPathDB" id="FungiDB:ASPZODRAFT_163543"/>
<reference evidence="3" key="1">
    <citation type="journal article" date="2017" name="Genome Biol.">
        <title>Comparative genomics reveals high biological diversity and specific adaptations in the industrially and medically important fungal genus Aspergillus.</title>
        <authorList>
            <person name="de Vries R.P."/>
            <person name="Riley R."/>
            <person name="Wiebenga A."/>
            <person name="Aguilar-Osorio G."/>
            <person name="Amillis S."/>
            <person name="Uchima C.A."/>
            <person name="Anderluh G."/>
            <person name="Asadollahi M."/>
            <person name="Askin M."/>
            <person name="Barry K."/>
            <person name="Battaglia E."/>
            <person name="Bayram O."/>
            <person name="Benocci T."/>
            <person name="Braus-Stromeyer S.A."/>
            <person name="Caldana C."/>
            <person name="Canovas D."/>
            <person name="Cerqueira G.C."/>
            <person name="Chen F."/>
            <person name="Chen W."/>
            <person name="Choi C."/>
            <person name="Clum A."/>
            <person name="Dos Santos R.A."/>
            <person name="Damasio A.R."/>
            <person name="Diallinas G."/>
            <person name="Emri T."/>
            <person name="Fekete E."/>
            <person name="Flipphi M."/>
            <person name="Freyberg S."/>
            <person name="Gallo A."/>
            <person name="Gournas C."/>
            <person name="Habgood R."/>
            <person name="Hainaut M."/>
            <person name="Harispe M.L."/>
            <person name="Henrissat B."/>
            <person name="Hilden K.S."/>
            <person name="Hope R."/>
            <person name="Hossain A."/>
            <person name="Karabika E."/>
            <person name="Karaffa L."/>
            <person name="Karanyi Z."/>
            <person name="Krasevec N."/>
            <person name="Kuo A."/>
            <person name="Kusch H."/>
            <person name="LaButti K."/>
            <person name="Lagendijk E.L."/>
            <person name="Lapidus A."/>
            <person name="Levasseur A."/>
            <person name="Lindquist E."/>
            <person name="Lipzen A."/>
            <person name="Logrieco A.F."/>
            <person name="MacCabe A."/>
            <person name="Maekelae M.R."/>
            <person name="Malavazi I."/>
            <person name="Melin P."/>
            <person name="Meyer V."/>
            <person name="Mielnichuk N."/>
            <person name="Miskei M."/>
            <person name="Molnar A.P."/>
            <person name="Mule G."/>
            <person name="Ngan C.Y."/>
            <person name="Orejas M."/>
            <person name="Orosz E."/>
            <person name="Ouedraogo J.P."/>
            <person name="Overkamp K.M."/>
            <person name="Park H.-S."/>
            <person name="Perrone G."/>
            <person name="Piumi F."/>
            <person name="Punt P.J."/>
            <person name="Ram A.F."/>
            <person name="Ramon A."/>
            <person name="Rauscher S."/>
            <person name="Record E."/>
            <person name="Riano-Pachon D.M."/>
            <person name="Robert V."/>
            <person name="Roehrig J."/>
            <person name="Ruller R."/>
            <person name="Salamov A."/>
            <person name="Salih N.S."/>
            <person name="Samson R.A."/>
            <person name="Sandor E."/>
            <person name="Sanguinetti M."/>
            <person name="Schuetze T."/>
            <person name="Sepcic K."/>
            <person name="Shelest E."/>
            <person name="Sherlock G."/>
            <person name="Sophianopoulou V."/>
            <person name="Squina F.M."/>
            <person name="Sun H."/>
            <person name="Susca A."/>
            <person name="Todd R.B."/>
            <person name="Tsang A."/>
            <person name="Unkles S.E."/>
            <person name="van de Wiele N."/>
            <person name="van Rossen-Uffink D."/>
            <person name="Oliveira J.V."/>
            <person name="Vesth T.C."/>
            <person name="Visser J."/>
            <person name="Yu J.-H."/>
            <person name="Zhou M."/>
            <person name="Andersen M.R."/>
            <person name="Archer D.B."/>
            <person name="Baker S.E."/>
            <person name="Benoit I."/>
            <person name="Brakhage A.A."/>
            <person name="Braus G.H."/>
            <person name="Fischer R."/>
            <person name="Frisvad J.C."/>
            <person name="Goldman G.H."/>
            <person name="Houbraken J."/>
            <person name="Oakley B."/>
            <person name="Pocsi I."/>
            <person name="Scazzocchio C."/>
            <person name="Seiboth B."/>
            <person name="vanKuyk P.A."/>
            <person name="Wortman J."/>
            <person name="Dyer P.S."/>
            <person name="Grigoriev I.V."/>
        </authorList>
    </citation>
    <scope>NUCLEOTIDE SEQUENCE [LARGE SCALE GENOMIC DNA]</scope>
    <source>
        <strain evidence="3">CBS 506.65</strain>
    </source>
</reference>
<dbReference type="OrthoDB" id="5368934at2759"/>
<protein>
    <submittedName>
        <fullName evidence="2">Uncharacterized protein</fullName>
    </submittedName>
</protein>
<sequence>MDQFDNEWWKSTLMGGAFWREINERNRLQLEAISHTQIPVFNADPPRDPLTPRKDEAQKPRTRRRFSMSDALSLALKSSESKDTDNKSTLDFGKTETRTGNRFLNFAKRALSRTPSQIFSRRGEHPLFRSPFKMSPPPTPKKDDKFAVIPATAIKQEVGTLLKPLMYFRGGASWKCLPRNAEIVSMDVFWPIQENQDEGKEDMLPLEELKPIIEFRSLRVLKITGMMQSYQKYIWEVVWLNPELTDLWLEMALEPSLESNLSGEWQVIKHNWKVQEPFADGFEIYYGDKGTGNLNPSIGDGEYLDKNAMEKAKMRAMIAASMGMYLPIRNMTLVGFVVDAGPFHLFFDPEKLKRITFKRDCVDAGFFLPEIMKNRVCVVSPRPECKAVAVPIPRQQPQSHNKNLSTGDKDSAVATLAAARAAGTLSSLPVDVLKDLKVIDLKGGKKIGEEPFDMKKHGHLLAERNKAGCGKRGCTCHLKENQAGQKKPAGK</sequence>
<evidence type="ECO:0000313" key="2">
    <source>
        <dbReference type="EMBL" id="OJJ51755.1"/>
    </source>
</evidence>
<organism evidence="2 3">
    <name type="scientific">Penicilliopsis zonata CBS 506.65</name>
    <dbReference type="NCBI Taxonomy" id="1073090"/>
    <lineage>
        <taxon>Eukaryota</taxon>
        <taxon>Fungi</taxon>
        <taxon>Dikarya</taxon>
        <taxon>Ascomycota</taxon>
        <taxon>Pezizomycotina</taxon>
        <taxon>Eurotiomycetes</taxon>
        <taxon>Eurotiomycetidae</taxon>
        <taxon>Eurotiales</taxon>
        <taxon>Aspergillaceae</taxon>
        <taxon>Penicilliopsis</taxon>
    </lineage>
</organism>
<feature type="compositionally biased region" description="Basic and acidic residues" evidence="1">
    <location>
        <begin position="45"/>
        <end position="59"/>
    </location>
</feature>
<dbReference type="AlphaFoldDB" id="A0A1L9SX33"/>
<accession>A0A1L9SX33</accession>
<evidence type="ECO:0000313" key="3">
    <source>
        <dbReference type="Proteomes" id="UP000184188"/>
    </source>
</evidence>
<gene>
    <name evidence="2" type="ORF">ASPZODRAFT_163543</name>
</gene>
<keyword evidence="3" id="KW-1185">Reference proteome</keyword>
<feature type="region of interest" description="Disordered" evidence="1">
    <location>
        <begin position="40"/>
        <end position="68"/>
    </location>
</feature>